<dbReference type="PANTHER" id="PTHR43343">
    <property type="entry name" value="PEPTIDASE S12"/>
    <property type="match status" value="1"/>
</dbReference>
<protein>
    <submittedName>
        <fullName evidence="5">Trypsin-like peptidase domain-containing protein</fullName>
    </submittedName>
</protein>
<accession>A0ABU2JHP4</accession>
<dbReference type="Pfam" id="PF13180">
    <property type="entry name" value="PDZ_2"/>
    <property type="match status" value="1"/>
</dbReference>
<evidence type="ECO:0000256" key="2">
    <source>
        <dbReference type="ARBA" id="ARBA00022801"/>
    </source>
</evidence>
<dbReference type="InterPro" id="IPR001478">
    <property type="entry name" value="PDZ"/>
</dbReference>
<feature type="compositionally biased region" description="Basic and acidic residues" evidence="3">
    <location>
        <begin position="1"/>
        <end position="11"/>
    </location>
</feature>
<comment type="caution">
    <text evidence="5">The sequence shown here is derived from an EMBL/GenBank/DDBJ whole genome shotgun (WGS) entry which is preliminary data.</text>
</comment>
<reference evidence="6" key="1">
    <citation type="submission" date="2023-07" db="EMBL/GenBank/DDBJ databases">
        <title>30 novel species of actinomycetes from the DSMZ collection.</title>
        <authorList>
            <person name="Nouioui I."/>
        </authorList>
    </citation>
    <scope>NUCLEOTIDE SEQUENCE [LARGE SCALE GENOMIC DNA]</scope>
    <source>
        <strain evidence="6">DSM 44399</strain>
    </source>
</reference>
<feature type="region of interest" description="Disordered" evidence="3">
    <location>
        <begin position="1"/>
        <end position="96"/>
    </location>
</feature>
<keyword evidence="2" id="KW-0378">Hydrolase</keyword>
<feature type="compositionally biased region" description="Basic residues" evidence="3">
    <location>
        <begin position="54"/>
        <end position="74"/>
    </location>
</feature>
<dbReference type="PANTHER" id="PTHR43343:SF3">
    <property type="entry name" value="PROTEASE DO-LIKE 8, CHLOROPLASTIC"/>
    <property type="match status" value="1"/>
</dbReference>
<evidence type="ECO:0000256" key="3">
    <source>
        <dbReference type="SAM" id="MobiDB-lite"/>
    </source>
</evidence>
<dbReference type="InterPro" id="IPR036034">
    <property type="entry name" value="PDZ_sf"/>
</dbReference>
<keyword evidence="1" id="KW-0645">Protease</keyword>
<evidence type="ECO:0000313" key="5">
    <source>
        <dbReference type="EMBL" id="MDT0264253.1"/>
    </source>
</evidence>
<organism evidence="5 6">
    <name type="scientific">Jatrophihabitans lederbergiae</name>
    <dbReference type="NCBI Taxonomy" id="3075547"/>
    <lineage>
        <taxon>Bacteria</taxon>
        <taxon>Bacillati</taxon>
        <taxon>Actinomycetota</taxon>
        <taxon>Actinomycetes</taxon>
        <taxon>Jatrophihabitantales</taxon>
        <taxon>Jatrophihabitantaceae</taxon>
        <taxon>Jatrophihabitans</taxon>
    </lineage>
</organism>
<evidence type="ECO:0000313" key="6">
    <source>
        <dbReference type="Proteomes" id="UP001183176"/>
    </source>
</evidence>
<proteinExistence type="predicted"/>
<dbReference type="InterPro" id="IPR051201">
    <property type="entry name" value="Chloro_Bact_Ser_Proteases"/>
</dbReference>
<dbReference type="EMBL" id="JAVREH010000081">
    <property type="protein sequence ID" value="MDT0264253.1"/>
    <property type="molecule type" value="Genomic_DNA"/>
</dbReference>
<dbReference type="InterPro" id="IPR001940">
    <property type="entry name" value="Peptidase_S1C"/>
</dbReference>
<dbReference type="Pfam" id="PF13365">
    <property type="entry name" value="Trypsin_2"/>
    <property type="match status" value="1"/>
</dbReference>
<dbReference type="PRINTS" id="PR00834">
    <property type="entry name" value="PROTEASES2C"/>
</dbReference>
<dbReference type="Proteomes" id="UP001183176">
    <property type="component" value="Unassembled WGS sequence"/>
</dbReference>
<dbReference type="InterPro" id="IPR009003">
    <property type="entry name" value="Peptidase_S1_PA"/>
</dbReference>
<sequence>MHIQRARERLVRTVVPSGPPSERHQRSSVAVRVRLHDQQGPPVGRADPNPARPRLGHRLRQLRRHRHELSRRRLSHEVPGGAQRQHSAARRHAGRPYPADDLAVIKVSGARALQPATSADSSKLQVGEIVLAMGNPLDLASSVAEGIVSAVGRTVTEPRGSSWPGATLPDTIQTSAAIDPGNSGGALVDLAGDVVGIPTLAAIDPQTGGGAAPGIGFAISSNIVRDIAGQLVKNRKVLYSHRAVLDITATTVTDAHGKPAGAGIYTVTAGGAADKAALKAGVVILSIKGTAIPTVQALTSALANLQPGQTVPVKVRRADGSATTVNVTLGSLPG</sequence>
<evidence type="ECO:0000256" key="1">
    <source>
        <dbReference type="ARBA" id="ARBA00022670"/>
    </source>
</evidence>
<gene>
    <name evidence="5" type="ORF">RM423_23065</name>
</gene>
<dbReference type="Gene3D" id="2.30.42.10">
    <property type="match status" value="1"/>
</dbReference>
<evidence type="ECO:0000259" key="4">
    <source>
        <dbReference type="Pfam" id="PF13180"/>
    </source>
</evidence>
<feature type="domain" description="PDZ" evidence="4">
    <location>
        <begin position="257"/>
        <end position="329"/>
    </location>
</feature>
<keyword evidence="6" id="KW-1185">Reference proteome</keyword>
<dbReference type="Gene3D" id="2.40.10.120">
    <property type="match status" value="1"/>
</dbReference>
<dbReference type="SUPFAM" id="SSF50494">
    <property type="entry name" value="Trypsin-like serine proteases"/>
    <property type="match status" value="1"/>
</dbReference>
<name>A0ABU2JHP4_9ACTN</name>
<dbReference type="SUPFAM" id="SSF50156">
    <property type="entry name" value="PDZ domain-like"/>
    <property type="match status" value="1"/>
</dbReference>